<feature type="compositionally biased region" description="Basic and acidic residues" evidence="1">
    <location>
        <begin position="1"/>
        <end position="12"/>
    </location>
</feature>
<evidence type="ECO:0000313" key="2">
    <source>
        <dbReference type="EMBL" id="MAA19792.1"/>
    </source>
</evidence>
<name>A0A224Z139_9ACAR</name>
<protein>
    <submittedName>
        <fullName evidence="2">Protein containing GIY-YIG SF domain</fullName>
    </submittedName>
</protein>
<dbReference type="EMBL" id="GFPF01008646">
    <property type="protein sequence ID" value="MAA19792.1"/>
    <property type="molecule type" value="Transcribed_RNA"/>
</dbReference>
<reference evidence="2" key="1">
    <citation type="journal article" date="2017" name="Parasit. Vectors">
        <title>Sialotranscriptomics of Rhipicephalus zambeziensis reveals intricate expression profiles of secretory proteins and suggests tight temporal transcriptional regulation during blood-feeding.</title>
        <authorList>
            <person name="de Castro M.H."/>
            <person name="de Klerk D."/>
            <person name="Pienaar R."/>
            <person name="Rees D.J.G."/>
            <person name="Mans B.J."/>
        </authorList>
    </citation>
    <scope>NUCLEOTIDE SEQUENCE</scope>
    <source>
        <tissue evidence="2">Salivary glands</tissue>
    </source>
</reference>
<sequence>MSQFRNYRDKNSKRSTGAARQCTTAHRDMFTHCDAGVLYEVPFECGKRYIGQTGRCVNDRLREHRYNVGRAQRDPSGSYGTLARHSVSFCEPDFDRTRILARGVHDTQYRRWVERDAIEDCGLRCVNNYKTSPGTSRTYADEDESFISSFGMLTLGNCSTRCINYF</sequence>
<accession>A0A224Z139</accession>
<proteinExistence type="predicted"/>
<evidence type="ECO:0000256" key="1">
    <source>
        <dbReference type="SAM" id="MobiDB-lite"/>
    </source>
</evidence>
<organism evidence="2">
    <name type="scientific">Rhipicephalus zambeziensis</name>
    <dbReference type="NCBI Taxonomy" id="60191"/>
    <lineage>
        <taxon>Eukaryota</taxon>
        <taxon>Metazoa</taxon>
        <taxon>Ecdysozoa</taxon>
        <taxon>Arthropoda</taxon>
        <taxon>Chelicerata</taxon>
        <taxon>Arachnida</taxon>
        <taxon>Acari</taxon>
        <taxon>Parasitiformes</taxon>
        <taxon>Ixodida</taxon>
        <taxon>Ixodoidea</taxon>
        <taxon>Ixodidae</taxon>
        <taxon>Rhipicephalinae</taxon>
        <taxon>Rhipicephalus</taxon>
        <taxon>Rhipicephalus</taxon>
    </lineage>
</organism>
<feature type="region of interest" description="Disordered" evidence="1">
    <location>
        <begin position="1"/>
        <end position="20"/>
    </location>
</feature>
<dbReference type="AlphaFoldDB" id="A0A224Z139"/>